<evidence type="ECO:0000256" key="6">
    <source>
        <dbReference type="ARBA" id="ARBA00023004"/>
    </source>
</evidence>
<proteinExistence type="inferred from homology"/>
<dbReference type="EMBL" id="JAVFKD010000014">
    <property type="protein sequence ID" value="KAK5989613.1"/>
    <property type="molecule type" value="Genomic_DNA"/>
</dbReference>
<dbReference type="Proteomes" id="UP001338125">
    <property type="component" value="Unassembled WGS sequence"/>
</dbReference>
<name>A0ABR0SBT3_9HYPO</name>
<keyword evidence="3" id="KW-0349">Heme</keyword>
<comment type="caution">
    <text evidence="10">The sequence shown here is derived from an EMBL/GenBank/DDBJ whole genome shotgun (WGS) entry which is preliminary data.</text>
</comment>
<keyword evidence="11" id="KW-1185">Reference proteome</keyword>
<keyword evidence="2" id="KW-0575">Peroxidase</keyword>
<comment type="cofactor">
    <cofactor evidence="1">
        <name>heme b</name>
        <dbReference type="ChEBI" id="CHEBI:60344"/>
    </cofactor>
</comment>
<dbReference type="InterPro" id="IPR036851">
    <property type="entry name" value="Chloroperoxidase-like_sf"/>
</dbReference>
<evidence type="ECO:0000313" key="11">
    <source>
        <dbReference type="Proteomes" id="UP001338125"/>
    </source>
</evidence>
<organism evidence="10 11">
    <name type="scientific">Cladobotryum mycophilum</name>
    <dbReference type="NCBI Taxonomy" id="491253"/>
    <lineage>
        <taxon>Eukaryota</taxon>
        <taxon>Fungi</taxon>
        <taxon>Dikarya</taxon>
        <taxon>Ascomycota</taxon>
        <taxon>Pezizomycotina</taxon>
        <taxon>Sordariomycetes</taxon>
        <taxon>Hypocreomycetidae</taxon>
        <taxon>Hypocreales</taxon>
        <taxon>Hypocreaceae</taxon>
        <taxon>Cladobotryum</taxon>
    </lineage>
</organism>
<dbReference type="PROSITE" id="PS51405">
    <property type="entry name" value="HEME_HALOPEROXIDASE"/>
    <property type="match status" value="1"/>
</dbReference>
<dbReference type="SUPFAM" id="SSF47571">
    <property type="entry name" value="Cloroperoxidase"/>
    <property type="match status" value="1"/>
</dbReference>
<keyword evidence="6" id="KW-0408">Iron</keyword>
<evidence type="ECO:0000256" key="7">
    <source>
        <dbReference type="ARBA" id="ARBA00025795"/>
    </source>
</evidence>
<gene>
    <name evidence="10" type="ORF">PT974_07867</name>
</gene>
<feature type="chain" id="PRO_5045832962" evidence="8">
    <location>
        <begin position="16"/>
        <end position="248"/>
    </location>
</feature>
<dbReference type="InterPro" id="IPR000028">
    <property type="entry name" value="Chloroperoxidase"/>
</dbReference>
<comment type="similarity">
    <text evidence="7">Belongs to the chloroperoxidase family.</text>
</comment>
<evidence type="ECO:0000256" key="3">
    <source>
        <dbReference type="ARBA" id="ARBA00022617"/>
    </source>
</evidence>
<dbReference type="Gene3D" id="1.10.489.10">
    <property type="entry name" value="Chloroperoxidase-like"/>
    <property type="match status" value="1"/>
</dbReference>
<keyword evidence="4" id="KW-0479">Metal-binding</keyword>
<accession>A0ABR0SBT3</accession>
<evidence type="ECO:0000256" key="8">
    <source>
        <dbReference type="SAM" id="SignalP"/>
    </source>
</evidence>
<keyword evidence="8" id="KW-0732">Signal</keyword>
<feature type="domain" description="Heme haloperoxidase family profile" evidence="9">
    <location>
        <begin position="22"/>
        <end position="232"/>
    </location>
</feature>
<evidence type="ECO:0000313" key="10">
    <source>
        <dbReference type="EMBL" id="KAK5989613.1"/>
    </source>
</evidence>
<evidence type="ECO:0000259" key="9">
    <source>
        <dbReference type="PROSITE" id="PS51405"/>
    </source>
</evidence>
<evidence type="ECO:0000256" key="5">
    <source>
        <dbReference type="ARBA" id="ARBA00023002"/>
    </source>
</evidence>
<evidence type="ECO:0000256" key="1">
    <source>
        <dbReference type="ARBA" id="ARBA00001970"/>
    </source>
</evidence>
<protein>
    <submittedName>
        <fullName evidence="10">Peroxidase stcC-like protein</fullName>
    </submittedName>
</protein>
<dbReference type="Pfam" id="PF01328">
    <property type="entry name" value="Peroxidase_2"/>
    <property type="match status" value="1"/>
</dbReference>
<evidence type="ECO:0000256" key="2">
    <source>
        <dbReference type="ARBA" id="ARBA00022559"/>
    </source>
</evidence>
<evidence type="ECO:0000256" key="4">
    <source>
        <dbReference type="ARBA" id="ARBA00022723"/>
    </source>
</evidence>
<keyword evidence="5" id="KW-0560">Oxidoreductase</keyword>
<dbReference type="PANTHER" id="PTHR33577:SF9">
    <property type="entry name" value="PEROXIDASE STCC"/>
    <property type="match status" value="1"/>
</dbReference>
<feature type="signal peptide" evidence="8">
    <location>
        <begin position="1"/>
        <end position="15"/>
    </location>
</feature>
<dbReference type="PANTHER" id="PTHR33577">
    <property type="entry name" value="STERIGMATOCYSTIN BIOSYNTHESIS PEROXIDASE STCC-RELATED"/>
    <property type="match status" value="1"/>
</dbReference>
<sequence length="248" mass="27434">MIPAIIISFAALALAAVCPGTPVRRFIPPTSCDSRSPCPMLNTLANHNYLPHNGRNVSVQQIEAALTDVLNVEPAFADSARAFAQAWGHDSFDLEDLNTPDILQHISSLTRADYSPQHHHLRPDLFRIEALLADSPTPFVTVESIARTRLRDDAESKPNIMLQSQVMSTIAEAAMVLMMMMDKAPAASSKPELSAFQGPKNRLRIWLEQERFPTELGWRPSARRILLADLKPAMTGIVESMRAQSEEA</sequence>
<reference evidence="10 11" key="1">
    <citation type="submission" date="2024-01" db="EMBL/GenBank/DDBJ databases">
        <title>Complete genome of Cladobotryum mycophilum ATHUM6906.</title>
        <authorList>
            <person name="Christinaki A.C."/>
            <person name="Myridakis A.I."/>
            <person name="Kouvelis V.N."/>
        </authorList>
    </citation>
    <scope>NUCLEOTIDE SEQUENCE [LARGE SCALE GENOMIC DNA]</scope>
    <source>
        <strain evidence="10 11">ATHUM6906</strain>
    </source>
</reference>